<evidence type="ECO:0000313" key="4">
    <source>
        <dbReference type="Proteomes" id="UP000182798"/>
    </source>
</evidence>
<accession>A0A1J5UHR2</accession>
<dbReference type="RefSeq" id="WP_071563498.1">
    <property type="nucleotide sequence ID" value="NZ_CP024634.1"/>
</dbReference>
<dbReference type="AlphaFoldDB" id="A0A1J5UHR2"/>
<reference evidence="2 5" key="3">
    <citation type="submission" date="2017-11" db="EMBL/GenBank/DDBJ databases">
        <title>Genome sequence of the bacterial symbiont EPR9N from a vent mussel Bathymodiolus thermophilus.</title>
        <authorList>
            <person name="Won Y.-J."/>
        </authorList>
    </citation>
    <scope>NUCLEOTIDE SEQUENCE [LARGE SCALE GENOMIC DNA]</scope>
    <source>
        <strain evidence="2 5">EPR9N</strain>
    </source>
</reference>
<organism evidence="3 4">
    <name type="scientific">Bathymodiolus thermophilus thioautotrophic gill symbiont</name>
    <dbReference type="NCBI Taxonomy" id="2360"/>
    <lineage>
        <taxon>Bacteria</taxon>
        <taxon>Pseudomonadati</taxon>
        <taxon>Pseudomonadota</taxon>
        <taxon>Gammaproteobacteria</taxon>
        <taxon>sulfur-oxidizing symbionts</taxon>
    </lineage>
</organism>
<feature type="domain" description="Mannosyl-glycoprotein endo-beta-N-acetylglucosamidase-like" evidence="1">
    <location>
        <begin position="77"/>
        <end position="211"/>
    </location>
</feature>
<gene>
    <name evidence="3" type="ORF">BGC33_06575</name>
    <name evidence="2" type="ORF">MS2017_0278</name>
</gene>
<dbReference type="Gene3D" id="1.10.530.10">
    <property type="match status" value="1"/>
</dbReference>
<evidence type="ECO:0000313" key="2">
    <source>
        <dbReference type="EMBL" id="AYQ56028.1"/>
    </source>
</evidence>
<dbReference type="GO" id="GO:0004040">
    <property type="term" value="F:amidase activity"/>
    <property type="evidence" value="ECO:0007669"/>
    <property type="project" value="InterPro"/>
</dbReference>
<evidence type="ECO:0000313" key="3">
    <source>
        <dbReference type="EMBL" id="OIR25437.1"/>
    </source>
</evidence>
<reference evidence="4" key="1">
    <citation type="submission" date="2016-09" db="EMBL/GenBank/DDBJ databases">
        <title>Genome Sequence of Bathymodiolus thermophilus sulfur-oxidizing gill endosymbiont.</title>
        <authorList>
            <person name="Ponnudurai R."/>
            <person name="Kleiner M."/>
            <person name="Sayavedra L."/>
            <person name="Thuermer A."/>
            <person name="Felbeck H."/>
            <person name="Schlueter R."/>
            <person name="Schweder T."/>
            <person name="Markert S."/>
        </authorList>
    </citation>
    <scope>NUCLEOTIDE SEQUENCE [LARGE SCALE GENOMIC DNA]</scope>
    <source>
        <strain evidence="4">BAT/CrabSpa'14</strain>
    </source>
</reference>
<sequence length="227" mass="26452">MKNSILLALIAITLVAHITLWPNSPNPPNFKEAKSIQEMKDSFFNYLLPIVKAEEQKIRDTRSSIEKNQLSVLQMKKLAKKYHLKRVSKEKLLNMVDVIPVSLVLAQAAIESNWGRSRFAMELNNYFGIWCFTKNCGVIPKNRDKGAKHRIKRFSSTKKSIEYYLLNINRNRAYKLLREIRAYKRKHNLKITGKSLAEGLDKYSVIGYEYIESVQSIIRQNNLTRFD</sequence>
<reference evidence="3" key="2">
    <citation type="journal article" date="2017" name="Stand. Genomic Sci.">
        <title>Genome sequence of the sulfur-oxidizing Bathymodiolus thermophilus gill endosymbiont.</title>
        <authorList>
            <person name="Ponnudurai R."/>
            <person name="Sayavedra L."/>
            <person name="Kleiner M."/>
            <person name="Heiden S.E."/>
            <person name="Thurmer A."/>
            <person name="Felbeck H."/>
            <person name="Schluter R."/>
            <person name="Sievert S.M."/>
            <person name="Daniel R."/>
            <person name="Schweder T."/>
            <person name="Markert S."/>
        </authorList>
    </citation>
    <scope>NUCLEOTIDE SEQUENCE</scope>
    <source>
        <strain evidence="3">BAT/CrabSpa'14</strain>
    </source>
</reference>
<dbReference type="Proteomes" id="UP000278334">
    <property type="component" value="Chromosome"/>
</dbReference>
<evidence type="ECO:0000259" key="1">
    <source>
        <dbReference type="SMART" id="SM00047"/>
    </source>
</evidence>
<proteinExistence type="predicted"/>
<dbReference type="PANTHER" id="PTHR40572:SF1">
    <property type="entry name" value="PROTEIN BAX"/>
    <property type="match status" value="1"/>
</dbReference>
<name>A0A1J5UHR2_9GAMM</name>
<dbReference type="InterPro" id="IPR053195">
    <property type="entry name" value="Bax-like"/>
</dbReference>
<dbReference type="Pfam" id="PF01832">
    <property type="entry name" value="Glucosaminidase"/>
    <property type="match status" value="1"/>
</dbReference>
<dbReference type="SMART" id="SM00047">
    <property type="entry name" value="LYZ2"/>
    <property type="match status" value="1"/>
</dbReference>
<dbReference type="InterPro" id="IPR002901">
    <property type="entry name" value="MGlyc_endo_b_GlcNAc-like_dom"/>
</dbReference>
<dbReference type="EMBL" id="MIQH01000327">
    <property type="protein sequence ID" value="OIR25437.1"/>
    <property type="molecule type" value="Genomic_DNA"/>
</dbReference>
<dbReference type="Proteomes" id="UP000182798">
    <property type="component" value="Unassembled WGS sequence"/>
</dbReference>
<dbReference type="EMBL" id="CP024634">
    <property type="protein sequence ID" value="AYQ56028.1"/>
    <property type="molecule type" value="Genomic_DNA"/>
</dbReference>
<evidence type="ECO:0000313" key="5">
    <source>
        <dbReference type="Proteomes" id="UP000278334"/>
    </source>
</evidence>
<dbReference type="OrthoDB" id="9788155at2"/>
<dbReference type="PANTHER" id="PTHR40572">
    <property type="entry name" value="PROTEIN BAX"/>
    <property type="match status" value="1"/>
</dbReference>
<dbReference type="KEGG" id="bthg:MS2017_0278"/>
<protein>
    <recommendedName>
        <fullName evidence="1">Mannosyl-glycoprotein endo-beta-N-acetylglucosamidase-like domain-containing protein</fullName>
    </recommendedName>
</protein>